<dbReference type="Proteomes" id="UP001234297">
    <property type="component" value="Chromosome 8"/>
</dbReference>
<proteinExistence type="predicted"/>
<name>A0ACC2LII8_PERAE</name>
<evidence type="ECO:0000313" key="2">
    <source>
        <dbReference type="Proteomes" id="UP001234297"/>
    </source>
</evidence>
<accession>A0ACC2LII8</accession>
<organism evidence="1 2">
    <name type="scientific">Persea americana</name>
    <name type="common">Avocado</name>
    <dbReference type="NCBI Taxonomy" id="3435"/>
    <lineage>
        <taxon>Eukaryota</taxon>
        <taxon>Viridiplantae</taxon>
        <taxon>Streptophyta</taxon>
        <taxon>Embryophyta</taxon>
        <taxon>Tracheophyta</taxon>
        <taxon>Spermatophyta</taxon>
        <taxon>Magnoliopsida</taxon>
        <taxon>Magnoliidae</taxon>
        <taxon>Laurales</taxon>
        <taxon>Lauraceae</taxon>
        <taxon>Persea</taxon>
    </lineage>
</organism>
<keyword evidence="2" id="KW-1185">Reference proteome</keyword>
<comment type="caution">
    <text evidence="1">The sequence shown here is derived from an EMBL/GenBank/DDBJ whole genome shotgun (WGS) entry which is preliminary data.</text>
</comment>
<reference evidence="1 2" key="1">
    <citation type="journal article" date="2022" name="Hortic Res">
        <title>A haplotype resolved chromosomal level avocado genome allows analysis of novel avocado genes.</title>
        <authorList>
            <person name="Nath O."/>
            <person name="Fletcher S.J."/>
            <person name="Hayward A."/>
            <person name="Shaw L.M."/>
            <person name="Masouleh A.K."/>
            <person name="Furtado A."/>
            <person name="Henry R.J."/>
            <person name="Mitter N."/>
        </authorList>
    </citation>
    <scope>NUCLEOTIDE SEQUENCE [LARGE SCALE GENOMIC DNA]</scope>
    <source>
        <strain evidence="2">cv. Hass</strain>
    </source>
</reference>
<dbReference type="EMBL" id="CM056816">
    <property type="protein sequence ID" value="KAJ8633217.1"/>
    <property type="molecule type" value="Genomic_DNA"/>
</dbReference>
<evidence type="ECO:0000313" key="1">
    <source>
        <dbReference type="EMBL" id="KAJ8633217.1"/>
    </source>
</evidence>
<sequence>MELWEGEGMKRRHRSSRPSPPFATSPLGVSHFRQLGLFCWCYSWKDMQGYKRRELHFHFATTTCLRILWYRKEGTTYPLRWFP</sequence>
<gene>
    <name evidence="1" type="ORF">MRB53_026553</name>
</gene>
<protein>
    <submittedName>
        <fullName evidence="1">Uncharacterized protein</fullName>
    </submittedName>
</protein>